<dbReference type="CDD" id="cd20071">
    <property type="entry name" value="SET_SMYD"/>
    <property type="match status" value="1"/>
</dbReference>
<organism evidence="5">
    <name type="scientific">Phaeodactylum tricornutum</name>
    <name type="common">Diatom</name>
    <dbReference type="NCBI Taxonomy" id="2850"/>
    <lineage>
        <taxon>Eukaryota</taxon>
        <taxon>Sar</taxon>
        <taxon>Stramenopiles</taxon>
        <taxon>Ochrophyta</taxon>
        <taxon>Bacillariophyta</taxon>
        <taxon>Bacillariophyceae</taxon>
        <taxon>Bacillariophycidae</taxon>
        <taxon>Naviculales</taxon>
        <taxon>Phaeodactylaceae</taxon>
        <taxon>Phaeodactylum</taxon>
    </lineage>
</organism>
<keyword evidence="2" id="KW-0808">Transferase</keyword>
<dbReference type="Proteomes" id="UP000836788">
    <property type="component" value="Chromosome 2"/>
</dbReference>
<dbReference type="Gene3D" id="2.170.270.10">
    <property type="entry name" value="SET domain"/>
    <property type="match status" value="1"/>
</dbReference>
<dbReference type="GO" id="GO:0042799">
    <property type="term" value="F:histone H4K20 methyltransferase activity"/>
    <property type="evidence" value="ECO:0007669"/>
    <property type="project" value="TreeGrafter"/>
</dbReference>
<gene>
    <name evidence="5" type="ORF">PTTT1_LOCUS26401</name>
</gene>
<protein>
    <recommendedName>
        <fullName evidence="4">SET domain-containing protein</fullName>
    </recommendedName>
</protein>
<dbReference type="GO" id="GO:0032259">
    <property type="term" value="P:methylation"/>
    <property type="evidence" value="ECO:0007669"/>
    <property type="project" value="UniProtKB-KW"/>
</dbReference>
<dbReference type="PANTHER" id="PTHR46402:SF2">
    <property type="entry name" value="HISTONE-LYSINE N-TRIMETHYLTRANSFERASE SMYD5"/>
    <property type="match status" value="1"/>
</dbReference>
<feature type="domain" description="SET" evidence="4">
    <location>
        <begin position="102"/>
        <end position="466"/>
    </location>
</feature>
<dbReference type="SUPFAM" id="SSF82199">
    <property type="entry name" value="SET domain"/>
    <property type="match status" value="1"/>
</dbReference>
<evidence type="ECO:0000256" key="3">
    <source>
        <dbReference type="ARBA" id="ARBA00022691"/>
    </source>
</evidence>
<dbReference type="AlphaFoldDB" id="A0A8J9S7P5"/>
<sequence>MQEADSDNNKDEGFFCLLDGLSVGDLTSFAWENESDTETDERGDVSVFREVLSPLDSKEKTQQIRVSSASKIPVSEDHNRHIFPLAYKSSGYCTRDGKVQRPQVQVVDMGPRRGNGLITRTALRRGEVVYTEQTLMATQIPQTETINKREELFSIRACQNCFRSMEPITSCRTANSLASLPLPHLWPVSDVTLLDEAMKASSPRNGQDKFGRIQCRLCHAWFCTIHCKTIHNRKMGSCCIATQALESLLCFRDIDEPYEVQAAVTWAVRMFVAETQRFRVSNTLLGSLLEGFCGEASDLTALELGILSKHENGLLWTYTLQPIYESLVRLLRLTPDEQESLSLMFLHELASKAGRNGFGMLTQSPFKAYYAGILRNSGGRGSKRHEGLMKQVAQALGSQRLERGMDRVVEDKVAPEIVAVFPLTARINHSCVPNAQVQSQEFVDARIDVVALRDIAAGEEITISYIGCGRTSGSKSTSRRRRELLAKYLFTCECPRCTAKE</sequence>
<proteinExistence type="predicted"/>
<dbReference type="GO" id="GO:0045814">
    <property type="term" value="P:negative regulation of gene expression, epigenetic"/>
    <property type="evidence" value="ECO:0007669"/>
    <property type="project" value="TreeGrafter"/>
</dbReference>
<evidence type="ECO:0000256" key="2">
    <source>
        <dbReference type="ARBA" id="ARBA00022679"/>
    </source>
</evidence>
<dbReference type="Pfam" id="PF00856">
    <property type="entry name" value="SET"/>
    <property type="match status" value="1"/>
</dbReference>
<dbReference type="PROSITE" id="PS50280">
    <property type="entry name" value="SET"/>
    <property type="match status" value="1"/>
</dbReference>
<name>A0A8J9S7P5_PHATR</name>
<keyword evidence="1" id="KW-0489">Methyltransferase</keyword>
<dbReference type="InterPro" id="IPR001214">
    <property type="entry name" value="SET_dom"/>
</dbReference>
<evidence type="ECO:0000256" key="1">
    <source>
        <dbReference type="ARBA" id="ARBA00022603"/>
    </source>
</evidence>
<keyword evidence="3" id="KW-0949">S-adenosyl-L-methionine</keyword>
<dbReference type="InterPro" id="IPR046341">
    <property type="entry name" value="SET_dom_sf"/>
</dbReference>
<reference evidence="5" key="1">
    <citation type="submission" date="2022-02" db="EMBL/GenBank/DDBJ databases">
        <authorList>
            <person name="Giguere J D."/>
        </authorList>
    </citation>
    <scope>NUCLEOTIDE SEQUENCE</scope>
    <source>
        <strain evidence="5">CCAP 1055/1</strain>
    </source>
</reference>
<accession>A0A8J9S7P5</accession>
<dbReference type="PANTHER" id="PTHR46402">
    <property type="entry name" value="SET AND MYND DOMAIN-CONTAINING PROTEIN 5"/>
    <property type="match status" value="1"/>
</dbReference>
<evidence type="ECO:0000313" key="5">
    <source>
        <dbReference type="EMBL" id="CAG9284584.1"/>
    </source>
</evidence>
<evidence type="ECO:0000259" key="4">
    <source>
        <dbReference type="PROSITE" id="PS50280"/>
    </source>
</evidence>
<dbReference type="EMBL" id="OU594943">
    <property type="protein sequence ID" value="CAG9284584.1"/>
    <property type="molecule type" value="Genomic_DNA"/>
</dbReference>